<feature type="region of interest" description="Disordered" evidence="9">
    <location>
        <begin position="160"/>
        <end position="179"/>
    </location>
</feature>
<evidence type="ECO:0000256" key="1">
    <source>
        <dbReference type="ARBA" id="ARBA00004609"/>
    </source>
</evidence>
<name>A0A444UCY3_ACIRT</name>
<dbReference type="InterPro" id="IPR026144">
    <property type="entry name" value="Neuritin_fam"/>
</dbReference>
<proteinExistence type="inferred from homology"/>
<evidence type="ECO:0000256" key="2">
    <source>
        <dbReference type="ARBA" id="ARBA00008377"/>
    </source>
</evidence>
<evidence type="ECO:0000256" key="3">
    <source>
        <dbReference type="ARBA" id="ARBA00022475"/>
    </source>
</evidence>
<evidence type="ECO:0000313" key="10">
    <source>
        <dbReference type="EMBL" id="RXM33047.1"/>
    </source>
</evidence>
<keyword evidence="5" id="KW-0732">Signal</keyword>
<dbReference type="PANTHER" id="PTHR15902">
    <property type="entry name" value="NEURITIN-RELATED"/>
    <property type="match status" value="1"/>
</dbReference>
<accession>A0A444UCY3</accession>
<keyword evidence="6" id="KW-0472">Membrane</keyword>
<comment type="similarity">
    <text evidence="2">Belongs to the neuritin family.</text>
</comment>
<evidence type="ECO:0000256" key="6">
    <source>
        <dbReference type="ARBA" id="ARBA00023136"/>
    </source>
</evidence>
<keyword evidence="7" id="KW-0325">Glycoprotein</keyword>
<keyword evidence="8" id="KW-0449">Lipoprotein</keyword>
<dbReference type="PANTHER" id="PTHR15902:SF2">
    <property type="entry name" value="NEURITIN-LIKE PROTEIN"/>
    <property type="match status" value="1"/>
</dbReference>
<evidence type="ECO:0000313" key="11">
    <source>
        <dbReference type="Proteomes" id="UP000289886"/>
    </source>
</evidence>
<dbReference type="Proteomes" id="UP000289886">
    <property type="component" value="Unassembled WGS sequence"/>
</dbReference>
<dbReference type="GO" id="GO:0098552">
    <property type="term" value="C:side of membrane"/>
    <property type="evidence" value="ECO:0007669"/>
    <property type="project" value="UniProtKB-KW"/>
</dbReference>
<evidence type="ECO:0000256" key="9">
    <source>
        <dbReference type="SAM" id="MobiDB-lite"/>
    </source>
</evidence>
<keyword evidence="4" id="KW-0336">GPI-anchor</keyword>
<evidence type="ECO:0000256" key="7">
    <source>
        <dbReference type="ARBA" id="ARBA00023180"/>
    </source>
</evidence>
<gene>
    <name evidence="10" type="ORF">EOD39_5774</name>
</gene>
<keyword evidence="3" id="KW-1003">Cell membrane</keyword>
<evidence type="ECO:0000256" key="8">
    <source>
        <dbReference type="ARBA" id="ARBA00023288"/>
    </source>
</evidence>
<keyword evidence="11" id="KW-1185">Reference proteome</keyword>
<comment type="caution">
    <text evidence="10">The sequence shown here is derived from an EMBL/GenBank/DDBJ whole genome shotgun (WGS) entry which is preliminary data.</text>
</comment>
<dbReference type="Pfam" id="PF15056">
    <property type="entry name" value="NRN1"/>
    <property type="match status" value="1"/>
</dbReference>
<protein>
    <submittedName>
        <fullName evidence="10">Neuritin-like protein</fullName>
    </submittedName>
</protein>
<organism evidence="10 11">
    <name type="scientific">Acipenser ruthenus</name>
    <name type="common">Sterlet sturgeon</name>
    <dbReference type="NCBI Taxonomy" id="7906"/>
    <lineage>
        <taxon>Eukaryota</taxon>
        <taxon>Metazoa</taxon>
        <taxon>Chordata</taxon>
        <taxon>Craniata</taxon>
        <taxon>Vertebrata</taxon>
        <taxon>Euteleostomi</taxon>
        <taxon>Actinopterygii</taxon>
        <taxon>Chondrostei</taxon>
        <taxon>Acipenseriformes</taxon>
        <taxon>Acipenseridae</taxon>
        <taxon>Acipenser</taxon>
    </lineage>
</organism>
<reference evidence="10 11" key="1">
    <citation type="submission" date="2019-01" db="EMBL/GenBank/DDBJ databases">
        <title>Draft Genome and Complete Hox-Cluster Characterization of the Sterlet Sturgeon (Acipenser ruthenus).</title>
        <authorList>
            <person name="Wei Q."/>
        </authorList>
    </citation>
    <scope>NUCLEOTIDE SEQUENCE [LARGE SCALE GENOMIC DNA]</scope>
    <source>
        <strain evidence="10">WHYD16114868_AA</strain>
        <tissue evidence="10">Blood</tissue>
    </source>
</reference>
<comment type="subcellular location">
    <subcellularLocation>
        <location evidence="1">Cell membrane</location>
        <topology evidence="1">Lipid-anchor</topology>
        <topology evidence="1">GPI-anchor</topology>
    </subcellularLocation>
</comment>
<dbReference type="GO" id="GO:1990138">
    <property type="term" value="P:neuron projection extension"/>
    <property type="evidence" value="ECO:0007669"/>
    <property type="project" value="TreeGrafter"/>
</dbReference>
<sequence length="351" mass="40553">MREERSIRCGRVVNKQPVMNSTAAADLKRTLQHWERWSQTPMWGTDWTQSTTTHLERCTKFLAPSPVIAAGRKCGYIYKGFAECLLRLGDSMTESMQQGGEELLEIDSVCRSWDEFHRCASAALAGCPEEAAVVWESLRQESRKMQFSGNLYDMCSNRAKPSTSMQNRNQEETNQESLRGSAHLPGHAHFLALSLATLVWPFQNPKFETEFRVGFSTEFETEFRVGFSTEFETEFRVGFSTEFETEFMVDFSTGFETEFRVGFSTEFETEFRVGFSTEFETEFRVGFSTEFETEFRVVFSTEFETEFRVGFSTEFETEFRVGFSTEFEAEFRVGFSTEFAKRVIPPLLMHV</sequence>
<dbReference type="EMBL" id="SCEB01214811">
    <property type="protein sequence ID" value="RXM33047.1"/>
    <property type="molecule type" value="Genomic_DNA"/>
</dbReference>
<dbReference type="AlphaFoldDB" id="A0A444UCY3"/>
<dbReference type="GO" id="GO:0005886">
    <property type="term" value="C:plasma membrane"/>
    <property type="evidence" value="ECO:0007669"/>
    <property type="project" value="UniProtKB-SubCell"/>
</dbReference>
<evidence type="ECO:0000256" key="4">
    <source>
        <dbReference type="ARBA" id="ARBA00022622"/>
    </source>
</evidence>
<evidence type="ECO:0000256" key="5">
    <source>
        <dbReference type="ARBA" id="ARBA00022729"/>
    </source>
</evidence>